<protein>
    <submittedName>
        <fullName evidence="1">Uncharacterized protein</fullName>
    </submittedName>
</protein>
<evidence type="ECO:0000313" key="1">
    <source>
        <dbReference type="EMBL" id="KAJ9064128.1"/>
    </source>
</evidence>
<accession>A0ACC2SP51</accession>
<dbReference type="EMBL" id="QTSX02004529">
    <property type="protein sequence ID" value="KAJ9064128.1"/>
    <property type="molecule type" value="Genomic_DNA"/>
</dbReference>
<reference evidence="1" key="1">
    <citation type="submission" date="2022-04" db="EMBL/GenBank/DDBJ databases">
        <title>Genome of the entomopathogenic fungus Entomophthora muscae.</title>
        <authorList>
            <person name="Elya C."/>
            <person name="Lovett B.R."/>
            <person name="Lee E."/>
            <person name="Macias A.M."/>
            <person name="Hajek A.E."/>
            <person name="De Bivort B.L."/>
            <person name="Kasson M.T."/>
            <person name="De Fine Licht H.H."/>
            <person name="Stajich J.E."/>
        </authorList>
    </citation>
    <scope>NUCLEOTIDE SEQUENCE</scope>
    <source>
        <strain evidence="1">Berkeley</strain>
    </source>
</reference>
<gene>
    <name evidence="1" type="ORF">DSO57_1033679</name>
</gene>
<keyword evidence="2" id="KW-1185">Reference proteome</keyword>
<dbReference type="Proteomes" id="UP001165960">
    <property type="component" value="Unassembled WGS sequence"/>
</dbReference>
<comment type="caution">
    <text evidence="1">The sequence shown here is derived from an EMBL/GenBank/DDBJ whole genome shotgun (WGS) entry which is preliminary data.</text>
</comment>
<organism evidence="1 2">
    <name type="scientific">Entomophthora muscae</name>
    <dbReference type="NCBI Taxonomy" id="34485"/>
    <lineage>
        <taxon>Eukaryota</taxon>
        <taxon>Fungi</taxon>
        <taxon>Fungi incertae sedis</taxon>
        <taxon>Zoopagomycota</taxon>
        <taxon>Entomophthoromycotina</taxon>
        <taxon>Entomophthoromycetes</taxon>
        <taxon>Entomophthorales</taxon>
        <taxon>Entomophthoraceae</taxon>
        <taxon>Entomophthora</taxon>
    </lineage>
</organism>
<proteinExistence type="predicted"/>
<name>A0ACC2SP51_9FUNG</name>
<sequence>MLLFTFFITCILAMQWYELTPHYIHATRDHPDHRCAVFKRKPILGLGKKTEDLPSTWILEKACDTTRCFRYTICVPKTEIGARIGCYYPNCHAAAIINPYFEDMDGEIVLRNKVLHKM</sequence>
<evidence type="ECO:0000313" key="2">
    <source>
        <dbReference type="Proteomes" id="UP001165960"/>
    </source>
</evidence>